<evidence type="ECO:0000259" key="9">
    <source>
        <dbReference type="Pfam" id="PF12821"/>
    </source>
</evidence>
<dbReference type="InterPro" id="IPR050539">
    <property type="entry name" value="ThrE_Dicarb/AminoAcid_Exp"/>
</dbReference>
<dbReference type="GO" id="GO:0015744">
    <property type="term" value="P:succinate transport"/>
    <property type="evidence" value="ECO:0007669"/>
    <property type="project" value="TreeGrafter"/>
</dbReference>
<evidence type="ECO:0000256" key="1">
    <source>
        <dbReference type="ARBA" id="ARBA00004651"/>
    </source>
</evidence>
<name>A0A1W1UQX2_PEPAS</name>
<reference evidence="11" key="1">
    <citation type="submission" date="2017-04" db="EMBL/GenBank/DDBJ databases">
        <authorList>
            <person name="Varghese N."/>
            <person name="Submissions S."/>
        </authorList>
    </citation>
    <scope>NUCLEOTIDE SEQUENCE [LARGE SCALE GENOMIC DNA]</scope>
    <source>
        <strain evidence="11">DSM 20463</strain>
    </source>
</reference>
<evidence type="ECO:0000313" key="11">
    <source>
        <dbReference type="Proteomes" id="UP000192368"/>
    </source>
</evidence>
<protein>
    <submittedName>
        <fullName evidence="10">Uncharacterized membrane protein YjjB, DUF3815 family</fullName>
    </submittedName>
</protein>
<dbReference type="EMBL" id="FWWR01000009">
    <property type="protein sequence ID" value="SMB83433.1"/>
    <property type="molecule type" value="Genomic_DNA"/>
</dbReference>
<dbReference type="AlphaFoldDB" id="A0A1W1UQX2"/>
<evidence type="ECO:0000256" key="2">
    <source>
        <dbReference type="ARBA" id="ARBA00022475"/>
    </source>
</evidence>
<dbReference type="PANTHER" id="PTHR34390">
    <property type="entry name" value="UPF0442 PROTEIN YJJB-RELATED"/>
    <property type="match status" value="1"/>
</dbReference>
<sequence length="148" mass="16671">MNYIFQFVMSSFATLAFSYYFNCPKKSLIYIAILGGFSWIIYAIMRDFELSYILSGFSSAFVIGISSEFLARKLKMPATIFLIPGLVPLVPGAGMYYTMYYLIEQNYVAFQDKAIETIFLAGSLAAGVVVSSSIIKIISFYQNKRKRG</sequence>
<evidence type="ECO:0000313" key="10">
    <source>
        <dbReference type="EMBL" id="SMB83433.1"/>
    </source>
</evidence>
<evidence type="ECO:0000256" key="8">
    <source>
        <dbReference type="SAM" id="Phobius"/>
    </source>
</evidence>
<keyword evidence="3" id="KW-0997">Cell inner membrane</keyword>
<dbReference type="GO" id="GO:0005886">
    <property type="term" value="C:plasma membrane"/>
    <property type="evidence" value="ECO:0007669"/>
    <property type="project" value="UniProtKB-SubCell"/>
</dbReference>
<dbReference type="InterPro" id="IPR024528">
    <property type="entry name" value="ThrE_2"/>
</dbReference>
<dbReference type="STRING" id="573058.SAMN00017477_0562"/>
<gene>
    <name evidence="10" type="ORF">SAMN00017477_0562</name>
</gene>
<accession>A0A1W1UQX2</accession>
<feature type="domain" description="Threonine/Serine exporter ThrE" evidence="9">
    <location>
        <begin position="6"/>
        <end position="134"/>
    </location>
</feature>
<organism evidence="10 11">
    <name type="scientific">Peptoniphilus asaccharolyticus DSM 20463</name>
    <dbReference type="NCBI Taxonomy" id="573058"/>
    <lineage>
        <taxon>Bacteria</taxon>
        <taxon>Bacillati</taxon>
        <taxon>Bacillota</taxon>
        <taxon>Tissierellia</taxon>
        <taxon>Tissierellales</taxon>
        <taxon>Peptoniphilaceae</taxon>
        <taxon>Peptoniphilus</taxon>
    </lineage>
</organism>
<evidence type="ECO:0000256" key="3">
    <source>
        <dbReference type="ARBA" id="ARBA00022519"/>
    </source>
</evidence>
<keyword evidence="2" id="KW-1003">Cell membrane</keyword>
<dbReference type="Proteomes" id="UP000192368">
    <property type="component" value="Unassembled WGS sequence"/>
</dbReference>
<evidence type="ECO:0000256" key="4">
    <source>
        <dbReference type="ARBA" id="ARBA00022692"/>
    </source>
</evidence>
<evidence type="ECO:0000256" key="6">
    <source>
        <dbReference type="ARBA" id="ARBA00023136"/>
    </source>
</evidence>
<evidence type="ECO:0000256" key="5">
    <source>
        <dbReference type="ARBA" id="ARBA00022989"/>
    </source>
</evidence>
<dbReference type="OrthoDB" id="9810047at2"/>
<dbReference type="PANTHER" id="PTHR34390:SF1">
    <property type="entry name" value="SUCCINATE TRANSPORTER SUBUNIT YJJB-RELATED"/>
    <property type="match status" value="1"/>
</dbReference>
<dbReference type="Pfam" id="PF12821">
    <property type="entry name" value="ThrE_2"/>
    <property type="match status" value="1"/>
</dbReference>
<keyword evidence="11" id="KW-1185">Reference proteome</keyword>
<feature type="transmembrane region" description="Helical" evidence="8">
    <location>
        <begin position="78"/>
        <end position="98"/>
    </location>
</feature>
<feature type="transmembrane region" description="Helical" evidence="8">
    <location>
        <begin position="28"/>
        <end position="45"/>
    </location>
</feature>
<comment type="subcellular location">
    <subcellularLocation>
        <location evidence="1">Cell membrane</location>
        <topology evidence="1">Multi-pass membrane protein</topology>
    </subcellularLocation>
</comment>
<feature type="transmembrane region" description="Helical" evidence="8">
    <location>
        <begin position="118"/>
        <end position="141"/>
    </location>
</feature>
<evidence type="ECO:0000256" key="7">
    <source>
        <dbReference type="ARBA" id="ARBA00034125"/>
    </source>
</evidence>
<dbReference type="RefSeq" id="WP_084230228.1">
    <property type="nucleotide sequence ID" value="NZ_FWWR01000009.1"/>
</dbReference>
<keyword evidence="5 8" id="KW-1133">Transmembrane helix</keyword>
<comment type="similarity">
    <text evidence="7">Belongs to the ThrE exporter (TC 2.A.79) family.</text>
</comment>
<keyword evidence="6 8" id="KW-0472">Membrane</keyword>
<keyword evidence="4 8" id="KW-0812">Transmembrane</keyword>
<feature type="transmembrane region" description="Helical" evidence="8">
    <location>
        <begin position="6"/>
        <end position="21"/>
    </location>
</feature>
<feature type="transmembrane region" description="Helical" evidence="8">
    <location>
        <begin position="51"/>
        <end position="71"/>
    </location>
</feature>
<proteinExistence type="inferred from homology"/>